<evidence type="ECO:0000256" key="1">
    <source>
        <dbReference type="SAM" id="MobiDB-lite"/>
    </source>
</evidence>
<accession>A0A2A9PMJ0</accession>
<dbReference type="GO" id="GO:0000182">
    <property type="term" value="F:rDNA binding"/>
    <property type="evidence" value="ECO:0007669"/>
    <property type="project" value="TreeGrafter"/>
</dbReference>
<evidence type="ECO:0000313" key="3">
    <source>
        <dbReference type="EMBL" id="PFH62578.1"/>
    </source>
</evidence>
<dbReference type="InterPro" id="IPR039601">
    <property type="entry name" value="Rrn5"/>
</dbReference>
<feature type="region of interest" description="Disordered" evidence="1">
    <location>
        <begin position="351"/>
        <end position="432"/>
    </location>
</feature>
<feature type="compositionally biased region" description="Basic and acidic residues" evidence="1">
    <location>
        <begin position="493"/>
        <end position="503"/>
    </location>
</feature>
<feature type="compositionally biased region" description="Polar residues" evidence="1">
    <location>
        <begin position="21"/>
        <end position="41"/>
    </location>
</feature>
<feature type="region of interest" description="Disordered" evidence="1">
    <location>
        <begin position="484"/>
        <end position="503"/>
    </location>
</feature>
<feature type="domain" description="Myb-like" evidence="2">
    <location>
        <begin position="102"/>
        <end position="142"/>
    </location>
</feature>
<dbReference type="PANTHER" id="PTHR28079">
    <property type="entry name" value="RNA POLYMERASE I-SPECIFIC TRANSCRIPTION INITIATION FACTOR RRN5"/>
    <property type="match status" value="1"/>
</dbReference>
<comment type="caution">
    <text evidence="3">The sequence shown here is derived from an EMBL/GenBank/DDBJ whole genome shotgun (WGS) entry which is preliminary data.</text>
</comment>
<dbReference type="GO" id="GO:0006361">
    <property type="term" value="P:transcription initiation at RNA polymerase I promoter"/>
    <property type="evidence" value="ECO:0007669"/>
    <property type="project" value="TreeGrafter"/>
</dbReference>
<dbReference type="CDD" id="cd00167">
    <property type="entry name" value="SANT"/>
    <property type="match status" value="1"/>
</dbReference>
<protein>
    <recommendedName>
        <fullName evidence="2">Myb-like domain-containing protein</fullName>
    </recommendedName>
</protein>
<dbReference type="SUPFAM" id="SSF46689">
    <property type="entry name" value="Homeodomain-like"/>
    <property type="match status" value="1"/>
</dbReference>
<dbReference type="GO" id="GO:0000500">
    <property type="term" value="C:RNA polymerase I upstream activating factor complex"/>
    <property type="evidence" value="ECO:0007669"/>
    <property type="project" value="InterPro"/>
</dbReference>
<reference evidence="3 4" key="1">
    <citation type="journal article" date="2015" name="BMC Genomics">
        <title>Gene expression during zombie ant biting behavior reflects the complexity underlying fungal parasitic behavioral manipulation.</title>
        <authorList>
            <person name="de Bekker C."/>
            <person name="Ohm R.A."/>
            <person name="Loreto R.G."/>
            <person name="Sebastian A."/>
            <person name="Albert I."/>
            <person name="Merrow M."/>
            <person name="Brachmann A."/>
            <person name="Hughes D.P."/>
        </authorList>
    </citation>
    <scope>NUCLEOTIDE SEQUENCE [LARGE SCALE GENOMIC DNA]</scope>
    <source>
        <strain evidence="3 4">SC16a</strain>
    </source>
</reference>
<dbReference type="OrthoDB" id="2240312at2759"/>
<dbReference type="Pfam" id="PF00249">
    <property type="entry name" value="Myb_DNA-binding"/>
    <property type="match status" value="1"/>
</dbReference>
<dbReference type="GO" id="GO:0042790">
    <property type="term" value="P:nucleolar large rRNA transcription by RNA polymerase I"/>
    <property type="evidence" value="ECO:0007669"/>
    <property type="project" value="InterPro"/>
</dbReference>
<dbReference type="Gene3D" id="1.10.10.60">
    <property type="entry name" value="Homeodomain-like"/>
    <property type="match status" value="1"/>
</dbReference>
<dbReference type="InterPro" id="IPR001005">
    <property type="entry name" value="SANT/Myb"/>
</dbReference>
<gene>
    <name evidence="3" type="ORF">XA68_12998</name>
</gene>
<proteinExistence type="predicted"/>
<evidence type="ECO:0000313" key="4">
    <source>
        <dbReference type="Proteomes" id="UP000037136"/>
    </source>
</evidence>
<feature type="compositionally biased region" description="Acidic residues" evidence="1">
    <location>
        <begin position="392"/>
        <end position="403"/>
    </location>
</feature>
<feature type="compositionally biased region" description="Acidic residues" evidence="1">
    <location>
        <begin position="1"/>
        <end position="10"/>
    </location>
</feature>
<dbReference type="EMBL" id="LAZP02000024">
    <property type="protein sequence ID" value="PFH62578.1"/>
    <property type="molecule type" value="Genomic_DNA"/>
</dbReference>
<organism evidence="3 4">
    <name type="scientific">Ophiocordyceps unilateralis</name>
    <name type="common">Zombie-ant fungus</name>
    <name type="synonym">Torrubia unilateralis</name>
    <dbReference type="NCBI Taxonomy" id="268505"/>
    <lineage>
        <taxon>Eukaryota</taxon>
        <taxon>Fungi</taxon>
        <taxon>Dikarya</taxon>
        <taxon>Ascomycota</taxon>
        <taxon>Pezizomycotina</taxon>
        <taxon>Sordariomycetes</taxon>
        <taxon>Hypocreomycetidae</taxon>
        <taxon>Hypocreales</taxon>
        <taxon>Ophiocordycipitaceae</taxon>
        <taxon>Ophiocordyceps</taxon>
    </lineage>
</organism>
<reference evidence="3 4" key="2">
    <citation type="journal article" date="2017" name="Sci. Rep.">
        <title>Ant-infecting Ophiocordyceps genomes reveal a high diversity of potential behavioral manipulation genes and a possible major role for enterotoxins.</title>
        <authorList>
            <person name="de Bekker C."/>
            <person name="Ohm R.A."/>
            <person name="Evans H.C."/>
            <person name="Brachmann A."/>
            <person name="Hughes D.P."/>
        </authorList>
    </citation>
    <scope>NUCLEOTIDE SEQUENCE [LARGE SCALE GENOMIC DNA]</scope>
    <source>
        <strain evidence="3 4">SC16a</strain>
    </source>
</reference>
<sequence>MKDSDSDSYVDEQSRSHASSDLEVQTAAENSESRPSSSHGTGTKRRPCPHAAPSPLAKRRRKSTFNSDYLDLLNRDIEEAVQRVCLDQDPDLPFGQVGLIFWSPVEKQQFFEAVARLGRHDLPGIASRVGTKSLVEIRQYLRFLQEADAIRRQPAADSFLEFAEYPAAVELSQQCCHAQEEAADAISLRQGRREAQREADKWGHYWDVTPEVAAELDIADHHTPPFAQLFHVRCWLTLSEQILMNSSVPGDNWRFVGHDPPSIWATTLQDFHSLAVSLTRRLVQTTLFITMSRIRAKERVDPGIRGIVRTKDVEAAIHSLALTPNASRFWLKSARRLRLCVYRELPLPKDSAEEPMSYDEVEAELAVAEDSEDASEPVGTQATIQIDKVSDAEDEEEPSDDDDSKQSSDDSADDESSTQDQEQAEISREAKEVLWHSAVDLRDVRSKRRPLERRIAMERRQEEQAERWDEYASYQAELEMWTLLRETPPPDMPKAHEPGRLER</sequence>
<feature type="region of interest" description="Disordered" evidence="1">
    <location>
        <begin position="1"/>
        <end position="61"/>
    </location>
</feature>
<dbReference type="GO" id="GO:0001181">
    <property type="term" value="F:RNA polymerase I general transcription initiation factor activity"/>
    <property type="evidence" value="ECO:0007669"/>
    <property type="project" value="TreeGrafter"/>
</dbReference>
<dbReference type="PANTHER" id="PTHR28079:SF1">
    <property type="entry name" value="RNA POLYMERASE I-SPECIFIC TRANSCRIPTION INITIATION FACTOR RRN5"/>
    <property type="match status" value="1"/>
</dbReference>
<dbReference type="InterPro" id="IPR009057">
    <property type="entry name" value="Homeodomain-like_sf"/>
</dbReference>
<dbReference type="Proteomes" id="UP000037136">
    <property type="component" value="Unassembled WGS sequence"/>
</dbReference>
<keyword evidence="4" id="KW-1185">Reference proteome</keyword>
<dbReference type="AlphaFoldDB" id="A0A2A9PMJ0"/>
<name>A0A2A9PMJ0_OPHUN</name>
<evidence type="ECO:0000259" key="2">
    <source>
        <dbReference type="Pfam" id="PF00249"/>
    </source>
</evidence>
<feature type="compositionally biased region" description="Acidic residues" evidence="1">
    <location>
        <begin position="356"/>
        <end position="375"/>
    </location>
</feature>
<dbReference type="STRING" id="268505.A0A2A9PMJ0"/>